<dbReference type="Proteomes" id="UP001589683">
    <property type="component" value="Unassembled WGS sequence"/>
</dbReference>
<sequence>MPLKRLKSPPAQSPFAPIWEIPLGIEKLSDAETLAGIRKIVLAREPELKQEIKAKPIAGIDDGLTSRWHSFNTFTWNEPPMRQFQEFVRKSYLGYLSALNISRRKCYVQGWANVVRGGGKFAPHCHDQSPYAFVSGNLTVACEDTQTIYYPPYLYRGAPSPKMQVPIQNEPGLLTLFPSTIMHETSPHNGDSERITLAFDIFLQDFDLGGRPGADGMHIVMDDPAGFTGTHVGRAGTVTSGTPLSLND</sequence>
<gene>
    <name evidence="1" type="ORF">ACFFUT_17955</name>
</gene>
<reference evidence="1 2" key="1">
    <citation type="submission" date="2024-09" db="EMBL/GenBank/DDBJ databases">
        <authorList>
            <person name="Sun Q."/>
            <person name="Mori K."/>
        </authorList>
    </citation>
    <scope>NUCLEOTIDE SEQUENCE [LARGE SCALE GENOMIC DNA]</scope>
    <source>
        <strain evidence="1 2">CECT 8726</strain>
    </source>
</reference>
<dbReference type="Gene3D" id="2.60.120.620">
    <property type="entry name" value="q2cbj1_9rhob like domain"/>
    <property type="match status" value="1"/>
</dbReference>
<protein>
    <submittedName>
        <fullName evidence="1">2OG-Fe(II) oxygenase</fullName>
    </submittedName>
</protein>
<accession>A0ABV5JJP8</accession>
<name>A0ABV5JJP8_9RHOB</name>
<dbReference type="EMBL" id="JBHMEA010000051">
    <property type="protein sequence ID" value="MFB9233681.1"/>
    <property type="molecule type" value="Genomic_DNA"/>
</dbReference>
<proteinExistence type="predicted"/>
<evidence type="ECO:0000313" key="1">
    <source>
        <dbReference type="EMBL" id="MFB9233681.1"/>
    </source>
</evidence>
<organism evidence="1 2">
    <name type="scientific">Pseudohalocynthiibacter aestuariivivens</name>
    <dbReference type="NCBI Taxonomy" id="1591409"/>
    <lineage>
        <taxon>Bacteria</taxon>
        <taxon>Pseudomonadati</taxon>
        <taxon>Pseudomonadota</taxon>
        <taxon>Alphaproteobacteria</taxon>
        <taxon>Rhodobacterales</taxon>
        <taxon>Paracoccaceae</taxon>
        <taxon>Pseudohalocynthiibacter</taxon>
    </lineage>
</organism>
<evidence type="ECO:0000313" key="2">
    <source>
        <dbReference type="Proteomes" id="UP001589683"/>
    </source>
</evidence>
<dbReference type="RefSeq" id="WP_213889516.1">
    <property type="nucleotide sequence ID" value="NZ_JAGFNU010000007.1"/>
</dbReference>
<dbReference type="InterPro" id="IPR012668">
    <property type="entry name" value="CHP02466"/>
</dbReference>
<dbReference type="Pfam" id="PF13759">
    <property type="entry name" value="2OG-FeII_Oxy_5"/>
    <property type="match status" value="1"/>
</dbReference>
<keyword evidence="2" id="KW-1185">Reference proteome</keyword>
<comment type="caution">
    <text evidence="1">The sequence shown here is derived from an EMBL/GenBank/DDBJ whole genome shotgun (WGS) entry which is preliminary data.</text>
</comment>